<gene>
    <name evidence="1" type="ORF">X777_01404</name>
</gene>
<feature type="non-terminal residue" evidence="1">
    <location>
        <position position="59"/>
    </location>
</feature>
<reference evidence="1 2" key="1">
    <citation type="journal article" date="2014" name="Curr. Biol.">
        <title>The genome of the clonal raider ant Cerapachys biroi.</title>
        <authorList>
            <person name="Oxley P.R."/>
            <person name="Ji L."/>
            <person name="Fetter-Pruneda I."/>
            <person name="McKenzie S.K."/>
            <person name="Li C."/>
            <person name="Hu H."/>
            <person name="Zhang G."/>
            <person name="Kronauer D.J."/>
        </authorList>
    </citation>
    <scope>NUCLEOTIDE SEQUENCE [LARGE SCALE GENOMIC DNA]</scope>
</reference>
<evidence type="ECO:0000313" key="2">
    <source>
        <dbReference type="Proteomes" id="UP000053097"/>
    </source>
</evidence>
<accession>A0A026WPW7</accession>
<protein>
    <submittedName>
        <fullName evidence="1">Uncharacterized protein</fullName>
    </submittedName>
</protein>
<sequence length="59" mass="7011">MRARGSDLPRTNFPGKFSPFFRTLELLVRFDLQCINEKFLYGVRPVCMVYATLLELNYY</sequence>
<name>A0A026WPW7_OOCBI</name>
<dbReference type="EMBL" id="KK107135">
    <property type="protein sequence ID" value="EZA58023.1"/>
    <property type="molecule type" value="Genomic_DNA"/>
</dbReference>
<proteinExistence type="predicted"/>
<dbReference type="Proteomes" id="UP000053097">
    <property type="component" value="Unassembled WGS sequence"/>
</dbReference>
<dbReference type="AlphaFoldDB" id="A0A026WPW7"/>
<organism evidence="1 2">
    <name type="scientific">Ooceraea biroi</name>
    <name type="common">Clonal raider ant</name>
    <name type="synonym">Cerapachys biroi</name>
    <dbReference type="NCBI Taxonomy" id="2015173"/>
    <lineage>
        <taxon>Eukaryota</taxon>
        <taxon>Metazoa</taxon>
        <taxon>Ecdysozoa</taxon>
        <taxon>Arthropoda</taxon>
        <taxon>Hexapoda</taxon>
        <taxon>Insecta</taxon>
        <taxon>Pterygota</taxon>
        <taxon>Neoptera</taxon>
        <taxon>Endopterygota</taxon>
        <taxon>Hymenoptera</taxon>
        <taxon>Apocrita</taxon>
        <taxon>Aculeata</taxon>
        <taxon>Formicoidea</taxon>
        <taxon>Formicidae</taxon>
        <taxon>Dorylinae</taxon>
        <taxon>Ooceraea</taxon>
    </lineage>
</organism>
<evidence type="ECO:0000313" key="1">
    <source>
        <dbReference type="EMBL" id="EZA58023.1"/>
    </source>
</evidence>
<keyword evidence="2" id="KW-1185">Reference proteome</keyword>